<dbReference type="VEuPathDB" id="TriTrypDB:Lsey_0033_0170"/>
<feature type="compositionally biased region" description="Low complexity" evidence="1">
    <location>
        <begin position="240"/>
        <end position="269"/>
    </location>
</feature>
<feature type="compositionally biased region" description="Basic and acidic residues" evidence="1">
    <location>
        <begin position="9"/>
        <end position="18"/>
    </location>
</feature>
<feature type="region of interest" description="Disordered" evidence="1">
    <location>
        <begin position="398"/>
        <end position="417"/>
    </location>
</feature>
<evidence type="ECO:0000313" key="3">
    <source>
        <dbReference type="Proteomes" id="UP000038009"/>
    </source>
</evidence>
<comment type="caution">
    <text evidence="2">The sequence shown here is derived from an EMBL/GenBank/DDBJ whole genome shotgun (WGS) entry which is preliminary data.</text>
</comment>
<feature type="compositionally biased region" description="Basic and acidic residues" evidence="1">
    <location>
        <begin position="67"/>
        <end position="76"/>
    </location>
</feature>
<accession>A0A0N0P7P8</accession>
<sequence length="787" mass="85169">MGSACSTEDALRHRENMKNRNNPTESYDTWQQKMLLDIGADPLAVIRDFPRMMVYVGTETHHNYLPDGCRNTDDSGKPITVAAGLSRGQSGNPFAPSSGAQHKTESGGSGNEGNNTASHTHRRHRHHRRNSSSHARKNKADQGRPPLWEDATGADHDINNNNNATPGLSLRVSPLPPQRLYSGSRASPREQPCDEDIFAARVKRVREEVLLLSELCDERATFGAAFETAWDRLVAHGNNDGAAESESASESLAAPQSQQQQQQQDGQLPASVIAKRNAHNALPLDVHQVLLNACVASGMIALSDEHGHAVPPLKALHTASVSLSPQVGPGALPPLPPTHTSGVGRNSPSELVSATAFQLPEATAAAQLLSEEVPTDGGDGNTAKKGVKDTLRHALEREKMAKSSSNSQTRSGASLVAPGTPAVPLGNASRYVVRSATFHLMQFATQCVMFFPVQRLKHVLWVPWSTQMQDVSWTIHFSLKEATATDLIALRQHTLNELYNNASTVLSNEVNAVGAAELGNPSLPDTTSAVLAANNNKRSSNADQTADVFGVAAITAALPDADIRAPATIGSAPARNSHANKNNELAEHKGGRKIIMIQHLQTCRSYVEDGDRKKIPRYELDWACRISLDQETLQDTFARFQKLAATSSSAKTVPQLSDAAISIPHSLVRRAMKSEEEIGNAAAENSLTVNQAAPREESGMDMLDTECAASALGTEGIPSTQQPTLLQREVISATVEVVAARVERPPHTLCVVSSTWKRRKEELDYLLEQQYNVHLEERRGLRSKRVS</sequence>
<feature type="region of interest" description="Disordered" evidence="1">
    <location>
        <begin position="239"/>
        <end position="269"/>
    </location>
</feature>
<evidence type="ECO:0000313" key="2">
    <source>
        <dbReference type="EMBL" id="KPI89039.1"/>
    </source>
</evidence>
<protein>
    <submittedName>
        <fullName evidence="2">Uncharacterized protein</fullName>
    </submittedName>
</protein>
<reference evidence="2 3" key="1">
    <citation type="journal article" date="2015" name="PLoS Pathog.">
        <title>Leptomonas seymouri: Adaptations to the Dixenous Life Cycle Analyzed by Genome Sequencing, Transcriptome Profiling and Co-infection with Leishmania donovani.</title>
        <authorList>
            <person name="Kraeva N."/>
            <person name="Butenko A."/>
            <person name="Hlavacova J."/>
            <person name="Kostygov A."/>
            <person name="Myskova J."/>
            <person name="Grybchuk D."/>
            <person name="Lestinova T."/>
            <person name="Votypka J."/>
            <person name="Volf P."/>
            <person name="Opperdoes F."/>
            <person name="Flegontov P."/>
            <person name="Lukes J."/>
            <person name="Yurchenko V."/>
        </authorList>
    </citation>
    <scope>NUCLEOTIDE SEQUENCE [LARGE SCALE GENOMIC DNA]</scope>
    <source>
        <strain evidence="2 3">ATCC 30220</strain>
    </source>
</reference>
<dbReference type="OrthoDB" id="273734at2759"/>
<proteinExistence type="predicted"/>
<keyword evidence="3" id="KW-1185">Reference proteome</keyword>
<dbReference type="OMA" id="IRDFPRM"/>
<dbReference type="EMBL" id="LJSK01000033">
    <property type="protein sequence ID" value="KPI89039.1"/>
    <property type="molecule type" value="Genomic_DNA"/>
</dbReference>
<feature type="compositionally biased region" description="Polar residues" evidence="1">
    <location>
        <begin position="402"/>
        <end position="412"/>
    </location>
</feature>
<dbReference type="Proteomes" id="UP000038009">
    <property type="component" value="Unassembled WGS sequence"/>
</dbReference>
<dbReference type="AlphaFoldDB" id="A0A0N0P7P8"/>
<organism evidence="2 3">
    <name type="scientific">Leptomonas seymouri</name>
    <dbReference type="NCBI Taxonomy" id="5684"/>
    <lineage>
        <taxon>Eukaryota</taxon>
        <taxon>Discoba</taxon>
        <taxon>Euglenozoa</taxon>
        <taxon>Kinetoplastea</taxon>
        <taxon>Metakinetoplastina</taxon>
        <taxon>Trypanosomatida</taxon>
        <taxon>Trypanosomatidae</taxon>
        <taxon>Leishmaniinae</taxon>
        <taxon>Leptomonas</taxon>
    </lineage>
</organism>
<feature type="compositionally biased region" description="Basic residues" evidence="1">
    <location>
        <begin position="119"/>
        <end position="137"/>
    </location>
</feature>
<evidence type="ECO:0000256" key="1">
    <source>
        <dbReference type="SAM" id="MobiDB-lite"/>
    </source>
</evidence>
<name>A0A0N0P7P8_LEPSE</name>
<feature type="region of interest" description="Disordered" evidence="1">
    <location>
        <begin position="1"/>
        <end position="26"/>
    </location>
</feature>
<gene>
    <name evidence="2" type="ORF">ABL78_1852</name>
</gene>
<feature type="region of interest" description="Disordered" evidence="1">
    <location>
        <begin position="67"/>
        <end position="192"/>
    </location>
</feature>